<dbReference type="Pfam" id="PF04032">
    <property type="entry name" value="Rpr2"/>
    <property type="match status" value="1"/>
</dbReference>
<evidence type="ECO:0000313" key="2">
    <source>
        <dbReference type="EMBL" id="KXS21540.1"/>
    </source>
</evidence>
<dbReference type="InterPro" id="IPR007175">
    <property type="entry name" value="Rpr2/Snm1/Rpp21"/>
</dbReference>
<keyword evidence="3" id="KW-1185">Reference proteome</keyword>
<evidence type="ECO:0008006" key="4">
    <source>
        <dbReference type="Google" id="ProtNLM"/>
    </source>
</evidence>
<feature type="region of interest" description="Disordered" evidence="1">
    <location>
        <begin position="83"/>
        <end position="197"/>
    </location>
</feature>
<dbReference type="OrthoDB" id="438080at2759"/>
<gene>
    <name evidence="2" type="ORF">M427DRAFT_27178</name>
</gene>
<proteinExistence type="predicted"/>
<feature type="compositionally biased region" description="Basic and acidic residues" evidence="1">
    <location>
        <begin position="263"/>
        <end position="294"/>
    </location>
</feature>
<feature type="compositionally biased region" description="Low complexity" evidence="1">
    <location>
        <begin position="413"/>
        <end position="439"/>
    </location>
</feature>
<dbReference type="EMBL" id="KQ965732">
    <property type="protein sequence ID" value="KXS21540.1"/>
    <property type="molecule type" value="Genomic_DNA"/>
</dbReference>
<feature type="region of interest" description="Disordered" evidence="1">
    <location>
        <begin position="263"/>
        <end position="467"/>
    </location>
</feature>
<feature type="compositionally biased region" description="Low complexity" evidence="1">
    <location>
        <begin position="126"/>
        <end position="137"/>
    </location>
</feature>
<dbReference type="GO" id="GO:0008033">
    <property type="term" value="P:tRNA processing"/>
    <property type="evidence" value="ECO:0007669"/>
    <property type="project" value="TreeGrafter"/>
</dbReference>
<dbReference type="GO" id="GO:0005655">
    <property type="term" value="C:nucleolar ribonuclease P complex"/>
    <property type="evidence" value="ECO:0007669"/>
    <property type="project" value="TreeGrafter"/>
</dbReference>
<protein>
    <recommendedName>
        <fullName evidence="4">Rpr2-domain-containing protein</fullName>
    </recommendedName>
</protein>
<sequence>MDISTPHHTVAHLFATAHAVLHVSPALSRSYILRILDISQQHGFQIPESIHRRICSRCGNIWLPGINCTVAFLRLDEGRGKRKTSRLGLREVKNKRGPADRTQESEERLRKRRKTRDDTQNVGDGSSLAPPSSFSQSMPSGTSATETDCVERNEPVSEPVSEQSHETKGSSSGPVLSEPPAEDISSAHVPSNPGPKRRTIVVPLQAASQESGTNTPSRAAMLPQEVRYTCLLCNCSTQFRAAAEESGGLDAVDAQVVALRQERRKQEEQAARAKMSESRTSEQRTPEQRASVKSEKRRARLIQSLEGRDPQSWTLEERRAAEEFGVVPPPQGTLPRTDAPERSEEEASPGTGNKSATGAFKAAPSTPSKQPSPGVRPVPKPQNLISSNTKALDSPAKTGPGQGEKGSRLQLVPPKSSPSLPSFPSSSTSTGNNNTTPQKPKNKSKSGPTSTSGLSLREMLAKAKKRG</sequence>
<dbReference type="PANTHER" id="PTHR14742:SF3">
    <property type="entry name" value="RIBONUCLEASE MRP PROTEIN SUBUNIT SNM1"/>
    <property type="match status" value="1"/>
</dbReference>
<evidence type="ECO:0000313" key="3">
    <source>
        <dbReference type="Proteomes" id="UP000070544"/>
    </source>
</evidence>
<feature type="compositionally biased region" description="Basic and acidic residues" evidence="1">
    <location>
        <begin position="88"/>
        <end position="119"/>
    </location>
</feature>
<reference evidence="2 3" key="1">
    <citation type="journal article" date="2015" name="Genome Biol. Evol.">
        <title>Phylogenomic analyses indicate that early fungi evolved digesting cell walls of algal ancestors of land plants.</title>
        <authorList>
            <person name="Chang Y."/>
            <person name="Wang S."/>
            <person name="Sekimoto S."/>
            <person name="Aerts A.L."/>
            <person name="Choi C."/>
            <person name="Clum A."/>
            <person name="LaButti K.M."/>
            <person name="Lindquist E.A."/>
            <person name="Yee Ngan C."/>
            <person name="Ohm R.A."/>
            <person name="Salamov A.A."/>
            <person name="Grigoriev I.V."/>
            <person name="Spatafora J.W."/>
            <person name="Berbee M.L."/>
        </authorList>
    </citation>
    <scope>NUCLEOTIDE SEQUENCE [LARGE SCALE GENOMIC DNA]</scope>
    <source>
        <strain evidence="2 3">JEL478</strain>
    </source>
</reference>
<dbReference type="AlphaFoldDB" id="A0A139AXU5"/>
<dbReference type="PANTHER" id="PTHR14742">
    <property type="entry name" value="RIBONUCLEASE P SUBUNIT P21"/>
    <property type="match status" value="1"/>
</dbReference>
<evidence type="ECO:0000256" key="1">
    <source>
        <dbReference type="SAM" id="MobiDB-lite"/>
    </source>
</evidence>
<name>A0A139AXU5_GONPJ</name>
<dbReference type="Proteomes" id="UP000070544">
    <property type="component" value="Unassembled WGS sequence"/>
</dbReference>
<organism evidence="2 3">
    <name type="scientific">Gonapodya prolifera (strain JEL478)</name>
    <name type="common">Monoblepharis prolifera</name>
    <dbReference type="NCBI Taxonomy" id="1344416"/>
    <lineage>
        <taxon>Eukaryota</taxon>
        <taxon>Fungi</taxon>
        <taxon>Fungi incertae sedis</taxon>
        <taxon>Chytridiomycota</taxon>
        <taxon>Chytridiomycota incertae sedis</taxon>
        <taxon>Monoblepharidomycetes</taxon>
        <taxon>Monoblepharidales</taxon>
        <taxon>Gonapodyaceae</taxon>
        <taxon>Gonapodya</taxon>
    </lineage>
</organism>
<accession>A0A139AXU5</accession>